<sequence length="123" mass="13865">MNPICPYCNAVSELVLGRRIYPHIPSIHSKKYYLCAPCKAWVGCHPDSDTPLGTLADAYLRAARSEAHKAFDTIWRQSVMSRTKAYAWLSKEMNVPPAKCHIGMFDMDQCRRVVALCSSAFLN</sequence>
<protein>
    <submittedName>
        <fullName evidence="1">Uncharacterized protein</fullName>
    </submittedName>
</protein>
<reference evidence="1 2" key="1">
    <citation type="submission" date="2005-03" db="EMBL/GenBank/DDBJ databases">
        <title>Sequencing of bacteriophage Xp15 from Xanthomonas campestris pv. pelargonii and identification of the lysis genes.</title>
        <authorList>
            <person name="Ramadugu C."/>
            <person name="Gabriel D.W."/>
        </authorList>
    </citation>
    <scope>NUCLEOTIDE SEQUENCE [LARGE SCALE GENOMIC DNA]</scope>
</reference>
<dbReference type="InterPro" id="IPR021686">
    <property type="entry name" value="DUF3268"/>
</dbReference>
<accession>Q52PN3</accession>
<dbReference type="Proteomes" id="UP000001305">
    <property type="component" value="Segment"/>
</dbReference>
<name>Q52PN3_9CAUD</name>
<dbReference type="KEGG" id="vg:5076594"/>
<dbReference type="RefSeq" id="YP_239311.1">
    <property type="nucleotide sequence ID" value="NC_007024.1"/>
</dbReference>
<keyword evidence="2" id="KW-1185">Reference proteome</keyword>
<proteinExistence type="predicted"/>
<dbReference type="GeneID" id="5076594"/>
<dbReference type="OrthoDB" id="13663at10239"/>
<dbReference type="Pfam" id="PF11672">
    <property type="entry name" value="DUF3268"/>
    <property type="match status" value="1"/>
</dbReference>
<evidence type="ECO:0000313" key="1">
    <source>
        <dbReference type="EMBL" id="AAX84880.1"/>
    </source>
</evidence>
<organism evidence="1 2">
    <name type="scientific">Xanthomonas phage Xp15</name>
    <dbReference type="NCBI Taxonomy" id="322855"/>
    <lineage>
        <taxon>Viruses</taxon>
        <taxon>Duplodnaviria</taxon>
        <taxon>Heunggongvirae</taxon>
        <taxon>Uroviricota</taxon>
        <taxon>Caudoviricetes</taxon>
        <taxon>Alachuavirus</taxon>
        <taxon>Alachuavirus Xp15</taxon>
    </lineage>
</organism>
<evidence type="ECO:0000313" key="2">
    <source>
        <dbReference type="Proteomes" id="UP000001305"/>
    </source>
</evidence>
<dbReference type="EMBL" id="AY986977">
    <property type="protein sequence ID" value="AAX84880.1"/>
    <property type="molecule type" value="Genomic_DNA"/>
</dbReference>